<name>A0A225VUE1_9STRA</name>
<evidence type="ECO:0000313" key="2">
    <source>
        <dbReference type="Proteomes" id="UP000198211"/>
    </source>
</evidence>
<dbReference type="AlphaFoldDB" id="A0A225VUE1"/>
<comment type="caution">
    <text evidence="1">The sequence shown here is derived from an EMBL/GenBank/DDBJ whole genome shotgun (WGS) entry which is preliminary data.</text>
</comment>
<proteinExistence type="predicted"/>
<evidence type="ECO:0000313" key="1">
    <source>
        <dbReference type="EMBL" id="OWZ08945.1"/>
    </source>
</evidence>
<organism evidence="1 2">
    <name type="scientific">Phytophthora megakarya</name>
    <dbReference type="NCBI Taxonomy" id="4795"/>
    <lineage>
        <taxon>Eukaryota</taxon>
        <taxon>Sar</taxon>
        <taxon>Stramenopiles</taxon>
        <taxon>Oomycota</taxon>
        <taxon>Peronosporomycetes</taxon>
        <taxon>Peronosporales</taxon>
        <taxon>Peronosporaceae</taxon>
        <taxon>Phytophthora</taxon>
    </lineage>
</organism>
<accession>A0A225VUE1</accession>
<keyword evidence="2" id="KW-1185">Reference proteome</keyword>
<reference evidence="2" key="1">
    <citation type="submission" date="2017-03" db="EMBL/GenBank/DDBJ databases">
        <title>Phytopthora megakarya and P. palmivora, two closely related causual agents of cacao black pod achieved similar genome size and gene model numbers by different mechanisms.</title>
        <authorList>
            <person name="Ali S."/>
            <person name="Shao J."/>
            <person name="Larry D.J."/>
            <person name="Kronmiller B."/>
            <person name="Shen D."/>
            <person name="Strem M.D."/>
            <person name="Melnick R.L."/>
            <person name="Guiltinan M.J."/>
            <person name="Tyler B.M."/>
            <person name="Meinhardt L.W."/>
            <person name="Bailey B.A."/>
        </authorList>
    </citation>
    <scope>NUCLEOTIDE SEQUENCE [LARGE SCALE GENOMIC DNA]</scope>
    <source>
        <strain evidence="2">zdho120</strain>
    </source>
</reference>
<protein>
    <submittedName>
        <fullName evidence="1">Uncharacterized protein</fullName>
    </submittedName>
</protein>
<dbReference type="Proteomes" id="UP000198211">
    <property type="component" value="Unassembled WGS sequence"/>
</dbReference>
<sequence length="152" mass="16441">MFQMLYRAQLSTYSVQTIPALLKVLNAQQAEMGARSDYDVDSLCTTAGTSYSATATSLGSSDDDGDYCIILCPSFTNLPRIVQNGCGRPSTDSRRGAQPTHITQWLGRFEGSEVSVAANGQWDFLALYATLSNHGTKVLSINTSNMKQASEI</sequence>
<dbReference type="EMBL" id="NBNE01002970">
    <property type="protein sequence ID" value="OWZ08945.1"/>
    <property type="molecule type" value="Genomic_DNA"/>
</dbReference>
<gene>
    <name evidence="1" type="ORF">PHMEG_00018436</name>
</gene>